<accession>C1E9Y6</accession>
<dbReference type="GO" id="GO:0005737">
    <property type="term" value="C:cytoplasm"/>
    <property type="evidence" value="ECO:0007669"/>
    <property type="project" value="UniProtKB-SubCell"/>
</dbReference>
<dbReference type="eggNOG" id="KOG4414">
    <property type="taxonomic scope" value="Eukaryota"/>
</dbReference>
<dbReference type="AlphaFoldDB" id="C1E9Y6"/>
<keyword evidence="5" id="KW-0539">Nucleus</keyword>
<dbReference type="KEGG" id="mis:MICPUN_59884"/>
<evidence type="ECO:0000313" key="7">
    <source>
        <dbReference type="EMBL" id="ACO65113.1"/>
    </source>
</evidence>
<evidence type="ECO:0000313" key="8">
    <source>
        <dbReference type="Proteomes" id="UP000002009"/>
    </source>
</evidence>
<feature type="domain" description="CSN8/PSMD8/EIF3K" evidence="6">
    <location>
        <begin position="44"/>
        <end position="168"/>
    </location>
</feature>
<reference evidence="7 8" key="1">
    <citation type="journal article" date="2009" name="Science">
        <title>Green evolution and dynamic adaptations revealed by genomes of the marine picoeukaryotes Micromonas.</title>
        <authorList>
            <person name="Worden A.Z."/>
            <person name="Lee J.H."/>
            <person name="Mock T."/>
            <person name="Rouze P."/>
            <person name="Simmons M.P."/>
            <person name="Aerts A.L."/>
            <person name="Allen A.E."/>
            <person name="Cuvelier M.L."/>
            <person name="Derelle E."/>
            <person name="Everett M.V."/>
            <person name="Foulon E."/>
            <person name="Grimwood J."/>
            <person name="Gundlach H."/>
            <person name="Henrissat B."/>
            <person name="Napoli C."/>
            <person name="McDonald S.M."/>
            <person name="Parker M.S."/>
            <person name="Rombauts S."/>
            <person name="Salamov A."/>
            <person name="Von Dassow P."/>
            <person name="Badger J.H."/>
            <person name="Coutinho P.M."/>
            <person name="Demir E."/>
            <person name="Dubchak I."/>
            <person name="Gentemann C."/>
            <person name="Eikrem W."/>
            <person name="Gready J.E."/>
            <person name="John U."/>
            <person name="Lanier W."/>
            <person name="Lindquist E.A."/>
            <person name="Lucas S."/>
            <person name="Mayer K.F."/>
            <person name="Moreau H."/>
            <person name="Not F."/>
            <person name="Otillar R."/>
            <person name="Panaud O."/>
            <person name="Pangilinan J."/>
            <person name="Paulsen I."/>
            <person name="Piegu B."/>
            <person name="Poliakov A."/>
            <person name="Robbens S."/>
            <person name="Schmutz J."/>
            <person name="Toulza E."/>
            <person name="Wyss T."/>
            <person name="Zelensky A."/>
            <person name="Zhou K."/>
            <person name="Armbrust E.V."/>
            <person name="Bhattacharya D."/>
            <person name="Goodenough U.W."/>
            <person name="Van de Peer Y."/>
            <person name="Grigoriev I.V."/>
        </authorList>
    </citation>
    <scope>NUCLEOTIDE SEQUENCE [LARGE SCALE GENOMIC DNA]</scope>
    <source>
        <strain evidence="8">RCC299 / NOUM17</strain>
    </source>
</reference>
<evidence type="ECO:0000256" key="4">
    <source>
        <dbReference type="ARBA" id="ARBA00022790"/>
    </source>
</evidence>
<organism evidence="7 8">
    <name type="scientific">Micromonas commoda (strain RCC299 / NOUM17 / CCMP2709)</name>
    <name type="common">Picoplanktonic green alga</name>
    <dbReference type="NCBI Taxonomy" id="296587"/>
    <lineage>
        <taxon>Eukaryota</taxon>
        <taxon>Viridiplantae</taxon>
        <taxon>Chlorophyta</taxon>
        <taxon>Mamiellophyceae</taxon>
        <taxon>Mamiellales</taxon>
        <taxon>Mamiellaceae</taxon>
        <taxon>Micromonas</taxon>
    </lineage>
</organism>
<evidence type="ECO:0000256" key="1">
    <source>
        <dbReference type="ARBA" id="ARBA00004123"/>
    </source>
</evidence>
<dbReference type="InterPro" id="IPR033205">
    <property type="entry name" value="COP9_CSN8"/>
</dbReference>
<dbReference type="GO" id="GO:0000338">
    <property type="term" value="P:protein deneddylation"/>
    <property type="evidence" value="ECO:0007669"/>
    <property type="project" value="InterPro"/>
</dbReference>
<protein>
    <recommendedName>
        <fullName evidence="6">CSN8/PSMD8/EIF3K domain-containing protein</fullName>
    </recommendedName>
</protein>
<dbReference type="PANTHER" id="PTHR13339">
    <property type="entry name" value="COP9 SIGNALOSOME COMPLEX SUBUNIT 8"/>
    <property type="match status" value="1"/>
</dbReference>
<dbReference type="PANTHER" id="PTHR13339:SF0">
    <property type="entry name" value="COP9 SIGNALOSOME COMPLEX SUBUNIT 8"/>
    <property type="match status" value="1"/>
</dbReference>
<proteinExistence type="predicted"/>
<sequence>MGSVTERVDSLIAAGDLDSVAGVCDEFEIVAGGAGNVPEWPHATHVLSRMLAGDLERARCVLERAPEHLRERDPELRAVHAVLAAMLDRDQPAVHAAAAAHAWSPRCAPLAASLIERYRAATLDLLSRAYTTASCAHVAACLGVSVEEAAAQGVGMGWSLGEDGMFGVVRRKVDDEAEALGMDAVEKLSALMVHVTDIAGPDEDEE</sequence>
<dbReference type="OMA" id="TIVQPCK"/>
<evidence type="ECO:0000256" key="5">
    <source>
        <dbReference type="ARBA" id="ARBA00023242"/>
    </source>
</evidence>
<dbReference type="Proteomes" id="UP000002009">
    <property type="component" value="Chromosome 7"/>
</dbReference>
<dbReference type="EMBL" id="CP001328">
    <property type="protein sequence ID" value="ACO65113.1"/>
    <property type="molecule type" value="Genomic_DNA"/>
</dbReference>
<evidence type="ECO:0000256" key="3">
    <source>
        <dbReference type="ARBA" id="ARBA00022490"/>
    </source>
</evidence>
<dbReference type="GO" id="GO:0008180">
    <property type="term" value="C:COP9 signalosome"/>
    <property type="evidence" value="ECO:0007669"/>
    <property type="project" value="UniProtKB-KW"/>
</dbReference>
<name>C1E9Y6_MICCC</name>
<evidence type="ECO:0000259" key="6">
    <source>
        <dbReference type="Pfam" id="PF10075"/>
    </source>
</evidence>
<keyword evidence="4" id="KW-0736">Signalosome</keyword>
<dbReference type="RefSeq" id="XP_002503855.1">
    <property type="nucleotide sequence ID" value="XM_002503809.1"/>
</dbReference>
<dbReference type="InterPro" id="IPR033464">
    <property type="entry name" value="CSN8_PSD8_EIF3K"/>
</dbReference>
<keyword evidence="3" id="KW-0963">Cytoplasm</keyword>
<dbReference type="Pfam" id="PF10075">
    <property type="entry name" value="CSN8_PSD8_EIF3K"/>
    <property type="match status" value="1"/>
</dbReference>
<dbReference type="InParanoid" id="C1E9Y6"/>
<dbReference type="GO" id="GO:0010387">
    <property type="term" value="P:COP9 signalosome assembly"/>
    <property type="evidence" value="ECO:0007669"/>
    <property type="project" value="InterPro"/>
</dbReference>
<gene>
    <name evidence="7" type="ORF">MICPUN_59884</name>
</gene>
<dbReference type="OrthoDB" id="5351233at2759"/>
<dbReference type="FunCoup" id="C1E9Y6">
    <property type="interactions" value="1740"/>
</dbReference>
<dbReference type="Gene3D" id="1.25.40.990">
    <property type="match status" value="1"/>
</dbReference>
<evidence type="ECO:0000256" key="2">
    <source>
        <dbReference type="ARBA" id="ARBA00004496"/>
    </source>
</evidence>
<keyword evidence="8" id="KW-1185">Reference proteome</keyword>
<dbReference type="GeneID" id="8244797"/>
<dbReference type="STRING" id="296587.C1E9Y6"/>
<comment type="subcellular location">
    <subcellularLocation>
        <location evidence="2">Cytoplasm</location>
    </subcellularLocation>
    <subcellularLocation>
        <location evidence="1">Nucleus</location>
    </subcellularLocation>
</comment>